<dbReference type="Gene3D" id="1.10.630.10">
    <property type="entry name" value="Cytochrome P450"/>
    <property type="match status" value="1"/>
</dbReference>
<keyword evidence="16" id="KW-1185">Reference proteome</keyword>
<dbReference type="AlphaFoldDB" id="A0A2G9H857"/>
<dbReference type="GO" id="GO:0004497">
    <property type="term" value="F:monooxygenase activity"/>
    <property type="evidence" value="ECO:0007669"/>
    <property type="project" value="UniProtKB-KW"/>
</dbReference>
<dbReference type="PANTHER" id="PTHR47955">
    <property type="entry name" value="CYTOCHROME P450 FAMILY 71 PROTEIN"/>
    <property type="match status" value="1"/>
</dbReference>
<evidence type="ECO:0000313" key="15">
    <source>
        <dbReference type="EMBL" id="PIN13702.1"/>
    </source>
</evidence>
<comment type="cofactor">
    <cofactor evidence="1 12">
        <name>heme</name>
        <dbReference type="ChEBI" id="CHEBI:30413"/>
    </cofactor>
</comment>
<evidence type="ECO:0000256" key="12">
    <source>
        <dbReference type="PIRSR" id="PIRSR602401-1"/>
    </source>
</evidence>
<dbReference type="InterPro" id="IPR002401">
    <property type="entry name" value="Cyt_P450_E_grp-I"/>
</dbReference>
<comment type="caution">
    <text evidence="15">The sequence shown here is derived from an EMBL/GenBank/DDBJ whole genome shotgun (WGS) entry which is preliminary data.</text>
</comment>
<dbReference type="GO" id="GO:0005506">
    <property type="term" value="F:iron ion binding"/>
    <property type="evidence" value="ECO:0007669"/>
    <property type="project" value="InterPro"/>
</dbReference>
<evidence type="ECO:0000256" key="8">
    <source>
        <dbReference type="ARBA" id="ARBA00023002"/>
    </source>
</evidence>
<feature type="signal peptide" evidence="14">
    <location>
        <begin position="1"/>
        <end position="24"/>
    </location>
</feature>
<dbReference type="OrthoDB" id="899471at2759"/>
<dbReference type="FunFam" id="1.10.630.10:FF:000011">
    <property type="entry name" value="Cytochrome P450 83B1"/>
    <property type="match status" value="1"/>
</dbReference>
<evidence type="ECO:0000256" key="9">
    <source>
        <dbReference type="ARBA" id="ARBA00023004"/>
    </source>
</evidence>
<evidence type="ECO:0000256" key="5">
    <source>
        <dbReference type="ARBA" id="ARBA00022692"/>
    </source>
</evidence>
<evidence type="ECO:0000256" key="1">
    <source>
        <dbReference type="ARBA" id="ARBA00001971"/>
    </source>
</evidence>
<name>A0A2G9H857_9LAMI</name>
<keyword evidence="8 13" id="KW-0560">Oxidoreductase</keyword>
<keyword evidence="11" id="KW-0472">Membrane</keyword>
<evidence type="ECO:0000256" key="14">
    <source>
        <dbReference type="SAM" id="SignalP"/>
    </source>
</evidence>
<dbReference type="GO" id="GO:0016020">
    <property type="term" value="C:membrane"/>
    <property type="evidence" value="ECO:0007669"/>
    <property type="project" value="UniProtKB-SubCell"/>
</dbReference>
<reference evidence="16" key="1">
    <citation type="journal article" date="2018" name="Gigascience">
        <title>Genome assembly of the Pink Ipe (Handroanthus impetiginosus, Bignoniaceae), a highly valued, ecologically keystone Neotropical timber forest tree.</title>
        <authorList>
            <person name="Silva-Junior O.B."/>
            <person name="Grattapaglia D."/>
            <person name="Novaes E."/>
            <person name="Collevatti R.G."/>
        </authorList>
    </citation>
    <scope>NUCLEOTIDE SEQUENCE [LARGE SCALE GENOMIC DNA]</scope>
    <source>
        <strain evidence="16">cv. UFG-1</strain>
    </source>
</reference>
<evidence type="ECO:0000256" key="7">
    <source>
        <dbReference type="ARBA" id="ARBA00022989"/>
    </source>
</evidence>
<dbReference type="InterPro" id="IPR001128">
    <property type="entry name" value="Cyt_P450"/>
</dbReference>
<keyword evidence="10 13" id="KW-0503">Monooxygenase</keyword>
<keyword evidence="7" id="KW-1133">Transmembrane helix</keyword>
<evidence type="ECO:0000256" key="11">
    <source>
        <dbReference type="ARBA" id="ARBA00023136"/>
    </source>
</evidence>
<dbReference type="GO" id="GO:0016705">
    <property type="term" value="F:oxidoreductase activity, acting on paired donors, with incorporation or reduction of molecular oxygen"/>
    <property type="evidence" value="ECO:0007669"/>
    <property type="project" value="InterPro"/>
</dbReference>
<evidence type="ECO:0000256" key="3">
    <source>
        <dbReference type="ARBA" id="ARBA00010617"/>
    </source>
</evidence>
<evidence type="ECO:0000256" key="2">
    <source>
        <dbReference type="ARBA" id="ARBA00004167"/>
    </source>
</evidence>
<dbReference type="PRINTS" id="PR00385">
    <property type="entry name" value="P450"/>
</dbReference>
<comment type="similarity">
    <text evidence="3 13">Belongs to the cytochrome P450 family.</text>
</comment>
<sequence>MAMYLFLALPIILIFLLTKRKSLVAKLRHPPGPPGLPFIGNLLQYDSSNLHLSLTKLSKKYGPLMYMKIVGKPVIVISSARVAKEAVKHNDLAFSSRPSTTCGVKLSYNNRDIATSPYSEYWREMRKLVILHLFTLKQVNSFRPVREEEVSRMVKEILQKANSGQLVNINRVAVSLSSSIICRIALGKRYDDKRSERRSFNKLLEQLQASSVEFFVADCVPSLGWIDKLSGKVSRLEKVFKDMDSFYQELIDEHLSPNRPQSMNGDILDLLIGLREGRSSSVKIDWDNIKGLLMNIFVAGTDTSAVAITWAMTALVKKPNILKNVQEEIRSLIGKKGRVDEDDIDKLPYLKAVVKESLRLHPPTPLALPRLTTKPCSIDGYEIEPDTIVFVNVWAIGRDPDYWENPYEFLPERFLNSSIDFKGQDFGFLTFGSGRRQCPGMSLGIKEVEVALANLLYMFDWELPHGMSEEDIDTDSLPGLTTQKKNALYLLPKSYL</sequence>
<keyword evidence="9 12" id="KW-0408">Iron</keyword>
<dbReference type="PANTHER" id="PTHR47955:SF22">
    <property type="entry name" value="CYTOCHROME P450 83B1-LIKE"/>
    <property type="match status" value="1"/>
</dbReference>
<feature type="binding site" description="axial binding residue" evidence="12">
    <location>
        <position position="438"/>
    </location>
    <ligand>
        <name>heme</name>
        <dbReference type="ChEBI" id="CHEBI:30413"/>
    </ligand>
    <ligandPart>
        <name>Fe</name>
        <dbReference type="ChEBI" id="CHEBI:18248"/>
    </ligandPart>
</feature>
<evidence type="ECO:0000256" key="4">
    <source>
        <dbReference type="ARBA" id="ARBA00022617"/>
    </source>
</evidence>
<gene>
    <name evidence="15" type="ORF">CDL12_13671</name>
</gene>
<dbReference type="GO" id="GO:0020037">
    <property type="term" value="F:heme binding"/>
    <property type="evidence" value="ECO:0007669"/>
    <property type="project" value="InterPro"/>
</dbReference>
<dbReference type="PROSITE" id="PS00086">
    <property type="entry name" value="CYTOCHROME_P450"/>
    <property type="match status" value="1"/>
</dbReference>
<keyword evidence="6 12" id="KW-0479">Metal-binding</keyword>
<evidence type="ECO:0000256" key="6">
    <source>
        <dbReference type="ARBA" id="ARBA00022723"/>
    </source>
</evidence>
<feature type="chain" id="PRO_5013816076" evidence="14">
    <location>
        <begin position="25"/>
        <end position="496"/>
    </location>
</feature>
<evidence type="ECO:0000313" key="16">
    <source>
        <dbReference type="Proteomes" id="UP000231279"/>
    </source>
</evidence>
<dbReference type="STRING" id="429701.A0A2G9H857"/>
<dbReference type="CDD" id="cd11072">
    <property type="entry name" value="CYP71-like"/>
    <property type="match status" value="1"/>
</dbReference>
<evidence type="ECO:0000256" key="13">
    <source>
        <dbReference type="RuleBase" id="RU000461"/>
    </source>
</evidence>
<keyword evidence="5" id="KW-0812">Transmembrane</keyword>
<comment type="subcellular location">
    <subcellularLocation>
        <location evidence="2">Membrane</location>
        <topology evidence="2">Single-pass membrane protein</topology>
    </subcellularLocation>
</comment>
<keyword evidence="4 12" id="KW-0349">Heme</keyword>
<evidence type="ECO:0000256" key="10">
    <source>
        <dbReference type="ARBA" id="ARBA00023033"/>
    </source>
</evidence>
<organism evidence="15 16">
    <name type="scientific">Handroanthus impetiginosus</name>
    <dbReference type="NCBI Taxonomy" id="429701"/>
    <lineage>
        <taxon>Eukaryota</taxon>
        <taxon>Viridiplantae</taxon>
        <taxon>Streptophyta</taxon>
        <taxon>Embryophyta</taxon>
        <taxon>Tracheophyta</taxon>
        <taxon>Spermatophyta</taxon>
        <taxon>Magnoliopsida</taxon>
        <taxon>eudicotyledons</taxon>
        <taxon>Gunneridae</taxon>
        <taxon>Pentapetalae</taxon>
        <taxon>asterids</taxon>
        <taxon>lamiids</taxon>
        <taxon>Lamiales</taxon>
        <taxon>Bignoniaceae</taxon>
        <taxon>Crescentiina</taxon>
        <taxon>Tabebuia alliance</taxon>
        <taxon>Handroanthus</taxon>
    </lineage>
</organism>
<keyword evidence="14" id="KW-0732">Signal</keyword>
<proteinExistence type="inferred from homology"/>
<dbReference type="Pfam" id="PF00067">
    <property type="entry name" value="p450"/>
    <property type="match status" value="1"/>
</dbReference>
<dbReference type="Proteomes" id="UP000231279">
    <property type="component" value="Unassembled WGS sequence"/>
</dbReference>
<dbReference type="SUPFAM" id="SSF48264">
    <property type="entry name" value="Cytochrome P450"/>
    <property type="match status" value="1"/>
</dbReference>
<dbReference type="EMBL" id="NKXS01002424">
    <property type="protein sequence ID" value="PIN13702.1"/>
    <property type="molecule type" value="Genomic_DNA"/>
</dbReference>
<dbReference type="InterPro" id="IPR036396">
    <property type="entry name" value="Cyt_P450_sf"/>
</dbReference>
<accession>A0A2G9H857</accession>
<dbReference type="InterPro" id="IPR017972">
    <property type="entry name" value="Cyt_P450_CS"/>
</dbReference>
<protein>
    <submittedName>
        <fullName evidence="15">Cytochrome P450 CYP2 subfamily</fullName>
    </submittedName>
</protein>
<dbReference type="PRINTS" id="PR00463">
    <property type="entry name" value="EP450I"/>
</dbReference>